<dbReference type="OrthoDB" id="1470350at2759"/>
<dbReference type="GO" id="GO:0004497">
    <property type="term" value="F:monooxygenase activity"/>
    <property type="evidence" value="ECO:0007669"/>
    <property type="project" value="UniProtKB-KW"/>
</dbReference>
<dbReference type="GO" id="GO:0016705">
    <property type="term" value="F:oxidoreductase activity, acting on paired donors, with incorporation or reduction of molecular oxygen"/>
    <property type="evidence" value="ECO:0007669"/>
    <property type="project" value="InterPro"/>
</dbReference>
<gene>
    <name evidence="10" type="ORF">UCREL1_8418</name>
</gene>
<keyword evidence="3 8" id="KW-0349">Heme</keyword>
<name>M7SEH5_EUTLA</name>
<evidence type="ECO:0000256" key="5">
    <source>
        <dbReference type="ARBA" id="ARBA00023002"/>
    </source>
</evidence>
<dbReference type="OMA" id="TWVAMIF"/>
<keyword evidence="7 9" id="KW-0503">Monooxygenase</keyword>
<dbReference type="PANTHER" id="PTHR24305:SF230">
    <property type="entry name" value="P450, PUTATIVE (EUROFUNG)-RELATED"/>
    <property type="match status" value="1"/>
</dbReference>
<dbReference type="PRINTS" id="PR00463">
    <property type="entry name" value="EP450I"/>
</dbReference>
<dbReference type="KEGG" id="ela:UCREL1_8418"/>
<dbReference type="PANTHER" id="PTHR24305">
    <property type="entry name" value="CYTOCHROME P450"/>
    <property type="match status" value="1"/>
</dbReference>
<dbReference type="InterPro" id="IPR050121">
    <property type="entry name" value="Cytochrome_P450_monoxygenase"/>
</dbReference>
<evidence type="ECO:0000256" key="6">
    <source>
        <dbReference type="ARBA" id="ARBA00023004"/>
    </source>
</evidence>
<keyword evidence="11" id="KW-1185">Reference proteome</keyword>
<keyword evidence="5 9" id="KW-0560">Oxidoreductase</keyword>
<evidence type="ECO:0000313" key="11">
    <source>
        <dbReference type="Proteomes" id="UP000012174"/>
    </source>
</evidence>
<evidence type="ECO:0000313" key="10">
    <source>
        <dbReference type="EMBL" id="EMR64619.1"/>
    </source>
</evidence>
<dbReference type="STRING" id="1287681.M7SEH5"/>
<dbReference type="eggNOG" id="KOG0158">
    <property type="taxonomic scope" value="Eukaryota"/>
</dbReference>
<dbReference type="CDD" id="cd11058">
    <property type="entry name" value="CYP60B-like"/>
    <property type="match status" value="1"/>
</dbReference>
<dbReference type="InterPro" id="IPR002401">
    <property type="entry name" value="Cyt_P450_E_grp-I"/>
</dbReference>
<dbReference type="InterPro" id="IPR036396">
    <property type="entry name" value="Cyt_P450_sf"/>
</dbReference>
<feature type="binding site" description="axial binding residue" evidence="8">
    <location>
        <position position="297"/>
    </location>
    <ligand>
        <name>heme</name>
        <dbReference type="ChEBI" id="CHEBI:30413"/>
    </ligand>
    <ligandPart>
        <name>Fe</name>
        <dbReference type="ChEBI" id="CHEBI:18248"/>
    </ligandPart>
</feature>
<organism evidence="10 11">
    <name type="scientific">Eutypa lata (strain UCR-EL1)</name>
    <name type="common">Grapevine dieback disease fungus</name>
    <name type="synonym">Eutypa armeniacae</name>
    <dbReference type="NCBI Taxonomy" id="1287681"/>
    <lineage>
        <taxon>Eukaryota</taxon>
        <taxon>Fungi</taxon>
        <taxon>Dikarya</taxon>
        <taxon>Ascomycota</taxon>
        <taxon>Pezizomycotina</taxon>
        <taxon>Sordariomycetes</taxon>
        <taxon>Xylariomycetidae</taxon>
        <taxon>Xylariales</taxon>
        <taxon>Diatrypaceae</taxon>
        <taxon>Eutypa</taxon>
    </lineage>
</organism>
<dbReference type="GO" id="GO:0020037">
    <property type="term" value="F:heme binding"/>
    <property type="evidence" value="ECO:0007669"/>
    <property type="project" value="InterPro"/>
</dbReference>
<evidence type="ECO:0000256" key="4">
    <source>
        <dbReference type="ARBA" id="ARBA00022723"/>
    </source>
</evidence>
<dbReference type="PRINTS" id="PR00385">
    <property type="entry name" value="P450"/>
</dbReference>
<dbReference type="SUPFAM" id="SSF48264">
    <property type="entry name" value="Cytochrome P450"/>
    <property type="match status" value="1"/>
</dbReference>
<dbReference type="AlphaFoldDB" id="M7SEH5"/>
<keyword evidence="4 8" id="KW-0479">Metal-binding</keyword>
<sequence length="355" mass="40695">MVMSFVRDPGQPENLKEPSFFQEVPHSVIAADSENHSRLRRVLANGFSAQSMIKQEYLIKGYIDLFFERMEEHHLSGKPVDVVKWYNYTTFDVIGDLAFGEPFDCLENSNYHTWVAMIFEQFKDAQMIGQLRRAYPALNVAIGPIVRFFAGKKIREQEELVEIKVDKRLALRSERPDFIDVMTAPGPDGKSKLSLKELQQNANLLIVAGSETTATTLCGVTSLLCTHPQVFAKLKEEVSSAFSTEAEITLLSVQKLKYMTAVIDEESFIPERWLGDPRFTNDKKDAFQPFSTGARNCVGKNLAYAEMRLILARLVWNYDISLANEADKDWTRNQQMWALWDKPPLNIRLERRKDQ</sequence>
<dbReference type="EMBL" id="KB707037">
    <property type="protein sequence ID" value="EMR64619.1"/>
    <property type="molecule type" value="Genomic_DNA"/>
</dbReference>
<evidence type="ECO:0000256" key="8">
    <source>
        <dbReference type="PIRSR" id="PIRSR602401-1"/>
    </source>
</evidence>
<dbReference type="InterPro" id="IPR017972">
    <property type="entry name" value="Cyt_P450_CS"/>
</dbReference>
<evidence type="ECO:0000256" key="2">
    <source>
        <dbReference type="ARBA" id="ARBA00010617"/>
    </source>
</evidence>
<keyword evidence="6 8" id="KW-0408">Iron</keyword>
<protein>
    <submittedName>
        <fullName evidence="10">Putative trichothecene c-15 hydroxylase protein</fullName>
    </submittedName>
</protein>
<dbReference type="Gene3D" id="1.10.630.10">
    <property type="entry name" value="Cytochrome P450"/>
    <property type="match status" value="2"/>
</dbReference>
<comment type="similarity">
    <text evidence="2 9">Belongs to the cytochrome P450 family.</text>
</comment>
<evidence type="ECO:0000256" key="9">
    <source>
        <dbReference type="RuleBase" id="RU000461"/>
    </source>
</evidence>
<dbReference type="Pfam" id="PF00067">
    <property type="entry name" value="p450"/>
    <property type="match status" value="2"/>
</dbReference>
<dbReference type="PROSITE" id="PS00086">
    <property type="entry name" value="CYTOCHROME_P450"/>
    <property type="match status" value="1"/>
</dbReference>
<evidence type="ECO:0000256" key="7">
    <source>
        <dbReference type="ARBA" id="ARBA00023033"/>
    </source>
</evidence>
<dbReference type="GO" id="GO:0005506">
    <property type="term" value="F:iron ion binding"/>
    <property type="evidence" value="ECO:0007669"/>
    <property type="project" value="InterPro"/>
</dbReference>
<proteinExistence type="inferred from homology"/>
<evidence type="ECO:0000256" key="1">
    <source>
        <dbReference type="ARBA" id="ARBA00001971"/>
    </source>
</evidence>
<comment type="cofactor">
    <cofactor evidence="1 8">
        <name>heme</name>
        <dbReference type="ChEBI" id="CHEBI:30413"/>
    </cofactor>
</comment>
<accession>M7SEH5</accession>
<dbReference type="InterPro" id="IPR001128">
    <property type="entry name" value="Cyt_P450"/>
</dbReference>
<dbReference type="Proteomes" id="UP000012174">
    <property type="component" value="Unassembled WGS sequence"/>
</dbReference>
<reference evidence="11" key="1">
    <citation type="journal article" date="2013" name="Genome Announc.">
        <title>Draft genome sequence of the grapevine dieback fungus Eutypa lata UCR-EL1.</title>
        <authorList>
            <person name="Blanco-Ulate B."/>
            <person name="Rolshausen P.E."/>
            <person name="Cantu D."/>
        </authorList>
    </citation>
    <scope>NUCLEOTIDE SEQUENCE [LARGE SCALE GENOMIC DNA]</scope>
    <source>
        <strain evidence="11">UCR-EL1</strain>
    </source>
</reference>
<evidence type="ECO:0000256" key="3">
    <source>
        <dbReference type="ARBA" id="ARBA00022617"/>
    </source>
</evidence>
<dbReference type="HOGENOM" id="CLU_001570_14_11_1"/>